<dbReference type="Proteomes" id="UP001207930">
    <property type="component" value="Unassembled WGS sequence"/>
</dbReference>
<dbReference type="NCBIfam" id="TIGR03790">
    <property type="entry name" value="TIGR03790 family protein"/>
    <property type="match status" value="1"/>
</dbReference>
<dbReference type="InterPro" id="IPR022265">
    <property type="entry name" value="CHP03790"/>
</dbReference>
<dbReference type="EMBL" id="JAPDDS010000003">
    <property type="protein sequence ID" value="MCW1884305.1"/>
    <property type="molecule type" value="Genomic_DNA"/>
</dbReference>
<name>A0ABT3FMV0_9BACT</name>
<gene>
    <name evidence="1" type="ORF">OKA04_06150</name>
</gene>
<sequence>MICFCGAALAVPTPPDPASVAVLYNSSSADSKALAEFYAKARNIPADHLVGLELPDSEEISRKDFDDKLRNRLIREYDRREWWVRGRGADGKLVPTELKIRILVCMRGVPSRVTGTGPALPPPAGEQPFTRTTQASVDSELALLGVEGVQVEAVVNNPYFKQEKTIAEAKLPMTLVGRIDGPTKEVCARMIKDAVEAENTGLWGMSVIDLSQMYPEHVEGDPAMEKVAKAHRDAGIPVIIDRNKETLPLNYPLRDTALYFGWYDWNINGPFVNQPFKFKKGAVAAHLHSFSAGQLRDTTKNWCAGLLSKGAAATLGNVYEPYLPLTHNFDIFNDRLMAGYTLVEAAYMSVPVLSWQNVVLGDPLYRPFLHLDGGGEKADEDRDYRALRLANLRWKEDPKQLDAMLLDAADRLKSGTLVEAVGLSRAARKEEALATADFRKAKLYFADKPDRLRMDLHLATMAREAGKKSEAIDLLRGARTLYADIPEVIAPATWAAILEPPPAQPQPPKK</sequence>
<keyword evidence="2" id="KW-1185">Reference proteome</keyword>
<dbReference type="RefSeq" id="WP_264500265.1">
    <property type="nucleotide sequence ID" value="NZ_JAPDDS010000003.1"/>
</dbReference>
<organism evidence="1 2">
    <name type="scientific">Luteolibacter flavescens</name>
    <dbReference type="NCBI Taxonomy" id="1859460"/>
    <lineage>
        <taxon>Bacteria</taxon>
        <taxon>Pseudomonadati</taxon>
        <taxon>Verrucomicrobiota</taxon>
        <taxon>Verrucomicrobiia</taxon>
        <taxon>Verrucomicrobiales</taxon>
        <taxon>Verrucomicrobiaceae</taxon>
        <taxon>Luteolibacter</taxon>
    </lineage>
</organism>
<comment type="caution">
    <text evidence="1">The sequence shown here is derived from an EMBL/GenBank/DDBJ whole genome shotgun (WGS) entry which is preliminary data.</text>
</comment>
<evidence type="ECO:0000313" key="2">
    <source>
        <dbReference type="Proteomes" id="UP001207930"/>
    </source>
</evidence>
<accession>A0ABT3FMV0</accession>
<proteinExistence type="predicted"/>
<reference evidence="1 2" key="1">
    <citation type="submission" date="2022-10" db="EMBL/GenBank/DDBJ databases">
        <title>Luteolibacter flavescens strain MCCC 1K03193, whole genome shotgun sequencing project.</title>
        <authorList>
            <person name="Zhao G."/>
            <person name="Shen L."/>
        </authorList>
    </citation>
    <scope>NUCLEOTIDE SEQUENCE [LARGE SCALE GENOMIC DNA]</scope>
    <source>
        <strain evidence="1 2">MCCC 1K03193</strain>
    </source>
</reference>
<protein>
    <submittedName>
        <fullName evidence="1">TIGR03790 family protein</fullName>
    </submittedName>
</protein>
<evidence type="ECO:0000313" key="1">
    <source>
        <dbReference type="EMBL" id="MCW1884305.1"/>
    </source>
</evidence>